<comment type="caution">
    <text evidence="2">The sequence shown here is derived from an EMBL/GenBank/DDBJ whole genome shotgun (WGS) entry which is preliminary data.</text>
</comment>
<feature type="region of interest" description="Disordered" evidence="1">
    <location>
        <begin position="1"/>
        <end position="41"/>
    </location>
</feature>
<gene>
    <name evidence="2" type="ORF">AFUS01_LOCUS1394</name>
</gene>
<dbReference type="EMBL" id="CAJVCH010007644">
    <property type="protein sequence ID" value="CAG7661345.1"/>
    <property type="molecule type" value="Genomic_DNA"/>
</dbReference>
<keyword evidence="3" id="KW-1185">Reference proteome</keyword>
<dbReference type="AlphaFoldDB" id="A0A8J2NM55"/>
<evidence type="ECO:0000313" key="2">
    <source>
        <dbReference type="EMBL" id="CAG7661345.1"/>
    </source>
</evidence>
<sequence>MGRTKQSTNGKRYKSPRKATATLGSDDRKEPKGIQSSSVIGNEETENVHILNPIPVLRAVIVEQTIGLKPMFFHRAKGQSRSRKTNSMDAPVLTSYRPDHMPCSSMLFLTIMNTTRYWLHATNNKPCYMLVSGRSSNPHHLSLAFSPYICLIAFINENQYEYQNN</sequence>
<name>A0A8J2NM55_9HEXA</name>
<reference evidence="2" key="1">
    <citation type="submission" date="2021-06" db="EMBL/GenBank/DDBJ databases">
        <authorList>
            <person name="Hodson N. C."/>
            <person name="Mongue J. A."/>
            <person name="Jaron S. K."/>
        </authorList>
    </citation>
    <scope>NUCLEOTIDE SEQUENCE</scope>
</reference>
<dbReference type="Proteomes" id="UP000708208">
    <property type="component" value="Unassembled WGS sequence"/>
</dbReference>
<proteinExistence type="predicted"/>
<organism evidence="2 3">
    <name type="scientific">Allacma fusca</name>
    <dbReference type="NCBI Taxonomy" id="39272"/>
    <lineage>
        <taxon>Eukaryota</taxon>
        <taxon>Metazoa</taxon>
        <taxon>Ecdysozoa</taxon>
        <taxon>Arthropoda</taxon>
        <taxon>Hexapoda</taxon>
        <taxon>Collembola</taxon>
        <taxon>Symphypleona</taxon>
        <taxon>Sminthuridae</taxon>
        <taxon>Allacma</taxon>
    </lineage>
</organism>
<accession>A0A8J2NM55</accession>
<protein>
    <submittedName>
        <fullName evidence="2">Uncharacterized protein</fullName>
    </submittedName>
</protein>
<evidence type="ECO:0000256" key="1">
    <source>
        <dbReference type="SAM" id="MobiDB-lite"/>
    </source>
</evidence>
<feature type="compositionally biased region" description="Polar residues" evidence="1">
    <location>
        <begin position="1"/>
        <end position="10"/>
    </location>
</feature>
<evidence type="ECO:0000313" key="3">
    <source>
        <dbReference type="Proteomes" id="UP000708208"/>
    </source>
</evidence>